<dbReference type="InterPro" id="IPR005064">
    <property type="entry name" value="BUG"/>
</dbReference>
<keyword evidence="2" id="KW-0732">Signal</keyword>
<dbReference type="Gene3D" id="3.40.190.10">
    <property type="entry name" value="Periplasmic binding protein-like II"/>
    <property type="match status" value="1"/>
</dbReference>
<dbReference type="Gene3D" id="3.40.190.150">
    <property type="entry name" value="Bordetella uptake gene, domain 1"/>
    <property type="match status" value="1"/>
</dbReference>
<comment type="similarity">
    <text evidence="1">Belongs to the UPF0065 (bug) family.</text>
</comment>
<dbReference type="PANTHER" id="PTHR42928:SF5">
    <property type="entry name" value="BLR1237 PROTEIN"/>
    <property type="match status" value="1"/>
</dbReference>
<dbReference type="EMBL" id="BMKS01000016">
    <property type="protein sequence ID" value="GGG47519.1"/>
    <property type="molecule type" value="Genomic_DNA"/>
</dbReference>
<proteinExistence type="inferred from homology"/>
<dbReference type="PIRSF" id="PIRSF017082">
    <property type="entry name" value="YflP"/>
    <property type="match status" value="1"/>
</dbReference>
<protein>
    <submittedName>
        <fullName evidence="3">ABC transporter substrate-binding protein</fullName>
    </submittedName>
</protein>
<comment type="caution">
    <text evidence="3">The sequence shown here is derived from an EMBL/GenBank/DDBJ whole genome shotgun (WGS) entry which is preliminary data.</text>
</comment>
<keyword evidence="4" id="KW-1185">Reference proteome</keyword>
<name>A0A8J3ECL2_9PROT</name>
<dbReference type="CDD" id="cd07012">
    <property type="entry name" value="PBP2_Bug_TTT"/>
    <property type="match status" value="1"/>
</dbReference>
<dbReference type="InterPro" id="IPR042100">
    <property type="entry name" value="Bug_dom1"/>
</dbReference>
<feature type="signal peptide" evidence="2">
    <location>
        <begin position="1"/>
        <end position="32"/>
    </location>
</feature>
<accession>A0A8J3ECL2</accession>
<dbReference type="AlphaFoldDB" id="A0A8J3ECL2"/>
<evidence type="ECO:0000313" key="3">
    <source>
        <dbReference type="EMBL" id="GGG47519.1"/>
    </source>
</evidence>
<feature type="chain" id="PRO_5035208681" evidence="2">
    <location>
        <begin position="33"/>
        <end position="333"/>
    </location>
</feature>
<dbReference type="PANTHER" id="PTHR42928">
    <property type="entry name" value="TRICARBOXYLATE-BINDING PROTEIN"/>
    <property type="match status" value="1"/>
</dbReference>
<dbReference type="Proteomes" id="UP000597507">
    <property type="component" value="Unassembled WGS sequence"/>
</dbReference>
<sequence>MTPSRTPLPTGLPRRRCLALLGALPVAATAGATQEVAWPTRPVRILVPFPAGSGTDTLARFYSERLARSLGQSVPVENMGGANGVIATRAAARAAPDGYTVFFGTVSTHAANPNLLRAPGFDPIRDFAPVSMLTINALALLVRADFPARDLQEFIAHARARPGRLNFGIGNAGGLAGTHLLTSATGIRAEQVTYRGTPAAMTDLLGGRIQFMVVDLGPAVPHLRAGTIRALAVTTARRIELLPDVPTMQEGGIPGFDFASWNAVWVPAGTPAPIIARLNREIVAIGESEEAKRFAAGMGITSTTSTPEALGAFTERELARWARIVEEAGIPRE</sequence>
<evidence type="ECO:0000256" key="2">
    <source>
        <dbReference type="SAM" id="SignalP"/>
    </source>
</evidence>
<evidence type="ECO:0000313" key="4">
    <source>
        <dbReference type="Proteomes" id="UP000597507"/>
    </source>
</evidence>
<dbReference type="RefSeq" id="WP_188903227.1">
    <property type="nucleotide sequence ID" value="NZ_BMKS01000016.1"/>
</dbReference>
<organism evidence="3 4">
    <name type="scientific">Caldovatus sediminis</name>
    <dbReference type="NCBI Taxonomy" id="2041189"/>
    <lineage>
        <taxon>Bacteria</taxon>
        <taxon>Pseudomonadati</taxon>
        <taxon>Pseudomonadota</taxon>
        <taxon>Alphaproteobacteria</taxon>
        <taxon>Acetobacterales</taxon>
        <taxon>Roseomonadaceae</taxon>
        <taxon>Caldovatus</taxon>
    </lineage>
</organism>
<reference evidence="3 4" key="1">
    <citation type="journal article" date="2014" name="Int. J. Syst. Evol. Microbiol.">
        <title>Complete genome sequence of Corynebacterium casei LMG S-19264T (=DSM 44701T), isolated from a smear-ripened cheese.</title>
        <authorList>
            <consortium name="US DOE Joint Genome Institute (JGI-PGF)"/>
            <person name="Walter F."/>
            <person name="Albersmeier A."/>
            <person name="Kalinowski J."/>
            <person name="Ruckert C."/>
        </authorList>
    </citation>
    <scope>NUCLEOTIDE SEQUENCE [LARGE SCALE GENOMIC DNA]</scope>
    <source>
        <strain evidence="3 4">CGMCC 1.16330</strain>
    </source>
</reference>
<gene>
    <name evidence="3" type="ORF">GCM10010964_38610</name>
</gene>
<evidence type="ECO:0000256" key="1">
    <source>
        <dbReference type="ARBA" id="ARBA00006987"/>
    </source>
</evidence>
<dbReference type="Pfam" id="PF03401">
    <property type="entry name" value="TctC"/>
    <property type="match status" value="1"/>
</dbReference>
<dbReference type="SUPFAM" id="SSF53850">
    <property type="entry name" value="Periplasmic binding protein-like II"/>
    <property type="match status" value="1"/>
</dbReference>